<evidence type="ECO:0000259" key="1">
    <source>
        <dbReference type="PROSITE" id="PS50943"/>
    </source>
</evidence>
<dbReference type="RefSeq" id="WP_406646920.1">
    <property type="nucleotide sequence ID" value="NZ_CP123584.1"/>
</dbReference>
<dbReference type="EMBL" id="CP123584">
    <property type="protein sequence ID" value="WZK89052.1"/>
    <property type="molecule type" value="Genomic_DNA"/>
</dbReference>
<dbReference type="InterPro" id="IPR001387">
    <property type="entry name" value="Cro/C1-type_HTH"/>
</dbReference>
<protein>
    <recommendedName>
        <fullName evidence="1">HTH cro/C1-type domain-containing protein</fullName>
    </recommendedName>
</protein>
<evidence type="ECO:0000313" key="2">
    <source>
        <dbReference type="EMBL" id="WZK89052.1"/>
    </source>
</evidence>
<proteinExistence type="predicted"/>
<feature type="domain" description="HTH cro/C1-type" evidence="1">
    <location>
        <begin position="26"/>
        <end position="69"/>
    </location>
</feature>
<gene>
    <name evidence="2" type="ORF">QEZ52_00440</name>
</gene>
<accession>A0ABZ2XSZ5</accession>
<keyword evidence="3" id="KW-1185">Reference proteome</keyword>
<dbReference type="Proteomes" id="UP001623232">
    <property type="component" value="Chromosome"/>
</dbReference>
<dbReference type="InterPro" id="IPR010982">
    <property type="entry name" value="Lambda_DNA-bd_dom_sf"/>
</dbReference>
<sequence length="256" mass="28293">MDKTQIAKLKASWRELIDNKRVPGGLEKLSVLIGKSPSYLRNHLNNSSVPGVDVIMGLSEHLKIPPNELLNYHPSKLHHESNLDAMQIADSIAQEVWGIVVNKLTQGTDRPTGRDLMLWWKSNNGRLEASDAFAECFDLYYEPKGETREIRALSLGQRSLAAVSLGVHSPEVLRNTLAPLGTEFAHRILLSHSQSIQEGPISTLETLDVAHPNGLNRITIEYIRTLLPVTAPDGTSCVLNYSELLGKPGIMSGHIR</sequence>
<name>A0ABZ2XSZ5_9RHOB</name>
<evidence type="ECO:0000313" key="3">
    <source>
        <dbReference type="Proteomes" id="UP001623232"/>
    </source>
</evidence>
<organism evidence="2 3">
    <name type="scientific">Aliisedimentitalea scapharcae</name>
    <dbReference type="NCBI Taxonomy" id="1524259"/>
    <lineage>
        <taxon>Bacteria</taxon>
        <taxon>Pseudomonadati</taxon>
        <taxon>Pseudomonadota</taxon>
        <taxon>Alphaproteobacteria</taxon>
        <taxon>Rhodobacterales</taxon>
        <taxon>Roseobacteraceae</taxon>
        <taxon>Aliisedimentitalea</taxon>
    </lineage>
</organism>
<reference evidence="2 3" key="1">
    <citation type="submission" date="2023-04" db="EMBL/GenBank/DDBJ databases">
        <title>Complete genome sequence of Alisedimentitalea scapharcae.</title>
        <authorList>
            <person name="Rong J.-C."/>
            <person name="Yi M.-L."/>
            <person name="Zhao Q."/>
        </authorList>
    </citation>
    <scope>NUCLEOTIDE SEQUENCE [LARGE SCALE GENOMIC DNA]</scope>
    <source>
        <strain evidence="2 3">KCTC 42119</strain>
    </source>
</reference>
<dbReference type="PROSITE" id="PS50943">
    <property type="entry name" value="HTH_CROC1"/>
    <property type="match status" value="1"/>
</dbReference>
<dbReference type="SUPFAM" id="SSF47413">
    <property type="entry name" value="lambda repressor-like DNA-binding domains"/>
    <property type="match status" value="1"/>
</dbReference>